<feature type="transmembrane region" description="Helical" evidence="1">
    <location>
        <begin position="57"/>
        <end position="83"/>
    </location>
</feature>
<feature type="transmembrane region" description="Helical" evidence="1">
    <location>
        <begin position="145"/>
        <end position="166"/>
    </location>
</feature>
<dbReference type="Proteomes" id="UP001178507">
    <property type="component" value="Unassembled WGS sequence"/>
</dbReference>
<evidence type="ECO:0000313" key="3">
    <source>
        <dbReference type="Proteomes" id="UP001178507"/>
    </source>
</evidence>
<dbReference type="AlphaFoldDB" id="A0AA36HZI0"/>
<keyword evidence="1" id="KW-0472">Membrane</keyword>
<comment type="caution">
    <text evidence="2">The sequence shown here is derived from an EMBL/GenBank/DDBJ whole genome shotgun (WGS) entry which is preliminary data.</text>
</comment>
<evidence type="ECO:0000256" key="1">
    <source>
        <dbReference type="SAM" id="Phobius"/>
    </source>
</evidence>
<keyword evidence="1" id="KW-1133">Transmembrane helix</keyword>
<sequence length="241" mass="27352">MLWLNTLQPISVRPIAITTLRASDTQAPERQDVAEGRRSAEVVVPLPYSRRVFASSWLVAITAGLAALHGQFLCSALCLLVLLGTVNYWRDPRSGWRRRCDFLFANSGIGYHLLLALVLWTKTPLRQKLALLSPSVRPWLPCGPAWPALNPLGFWLLWGCALVLYLRARACAQEGQFDAGTRWHVGFHCVGNLANILPTAQRERGRRIRIPGHVVPHQNSTFKKFRKQETCDRSRREPHRY</sequence>
<keyword evidence="1" id="KW-0812">Transmembrane</keyword>
<reference evidence="2" key="1">
    <citation type="submission" date="2023-08" db="EMBL/GenBank/DDBJ databases">
        <authorList>
            <person name="Chen Y."/>
            <person name="Shah S."/>
            <person name="Dougan E. K."/>
            <person name="Thang M."/>
            <person name="Chan C."/>
        </authorList>
    </citation>
    <scope>NUCLEOTIDE SEQUENCE</scope>
</reference>
<keyword evidence="3" id="KW-1185">Reference proteome</keyword>
<protein>
    <submittedName>
        <fullName evidence="2">Uncharacterized protein</fullName>
    </submittedName>
</protein>
<accession>A0AA36HZI0</accession>
<feature type="transmembrane region" description="Helical" evidence="1">
    <location>
        <begin position="103"/>
        <end position="125"/>
    </location>
</feature>
<proteinExistence type="predicted"/>
<name>A0AA36HZI0_9DINO</name>
<organism evidence="2 3">
    <name type="scientific">Effrenium voratum</name>
    <dbReference type="NCBI Taxonomy" id="2562239"/>
    <lineage>
        <taxon>Eukaryota</taxon>
        <taxon>Sar</taxon>
        <taxon>Alveolata</taxon>
        <taxon>Dinophyceae</taxon>
        <taxon>Suessiales</taxon>
        <taxon>Symbiodiniaceae</taxon>
        <taxon>Effrenium</taxon>
    </lineage>
</organism>
<dbReference type="EMBL" id="CAUJNA010000524">
    <property type="protein sequence ID" value="CAJ1378252.1"/>
    <property type="molecule type" value="Genomic_DNA"/>
</dbReference>
<gene>
    <name evidence="2" type="ORF">EVOR1521_LOCUS6841</name>
</gene>
<evidence type="ECO:0000313" key="2">
    <source>
        <dbReference type="EMBL" id="CAJ1378252.1"/>
    </source>
</evidence>